<feature type="domain" description="D-isomer specific 2-hydroxyacid dehydrogenase NAD-binding" evidence="4">
    <location>
        <begin position="116"/>
        <end position="294"/>
    </location>
</feature>
<gene>
    <name evidence="5" type="ORF">GGQ83_001545</name>
</gene>
<keyword evidence="6" id="KW-1185">Reference proteome</keyword>
<dbReference type="FunFam" id="3.40.50.720:FF:000041">
    <property type="entry name" value="D-3-phosphoglycerate dehydrogenase"/>
    <property type="match status" value="1"/>
</dbReference>
<dbReference type="InterPro" id="IPR036291">
    <property type="entry name" value="NAD(P)-bd_dom_sf"/>
</dbReference>
<evidence type="ECO:0000313" key="6">
    <source>
        <dbReference type="Proteomes" id="UP000553193"/>
    </source>
</evidence>
<dbReference type="Gene3D" id="3.40.50.720">
    <property type="entry name" value="NAD(P)-binding Rossmann-like Domain"/>
    <property type="match status" value="2"/>
</dbReference>
<organism evidence="5 6">
    <name type="scientific">Roseococcus suduntuyensis</name>
    <dbReference type="NCBI Taxonomy" id="455361"/>
    <lineage>
        <taxon>Bacteria</taxon>
        <taxon>Pseudomonadati</taxon>
        <taxon>Pseudomonadota</taxon>
        <taxon>Alphaproteobacteria</taxon>
        <taxon>Acetobacterales</taxon>
        <taxon>Roseomonadaceae</taxon>
        <taxon>Roseococcus</taxon>
    </lineage>
</organism>
<dbReference type="GO" id="GO:0047545">
    <property type="term" value="F:(S)-2-hydroxyglutarate dehydrogenase activity"/>
    <property type="evidence" value="ECO:0007669"/>
    <property type="project" value="UniProtKB-ARBA"/>
</dbReference>
<keyword evidence="3" id="KW-0520">NAD</keyword>
<keyword evidence="2 5" id="KW-0560">Oxidoreductase</keyword>
<dbReference type="SUPFAM" id="SSF51735">
    <property type="entry name" value="NAD(P)-binding Rossmann-fold domains"/>
    <property type="match status" value="1"/>
</dbReference>
<dbReference type="SUPFAM" id="SSF52283">
    <property type="entry name" value="Formate/glycerate dehydrogenase catalytic domain-like"/>
    <property type="match status" value="1"/>
</dbReference>
<dbReference type="InterPro" id="IPR050223">
    <property type="entry name" value="D-isomer_2-hydroxyacid_DH"/>
</dbReference>
<dbReference type="GO" id="GO:0004617">
    <property type="term" value="F:phosphoglycerate dehydrogenase activity"/>
    <property type="evidence" value="ECO:0007669"/>
    <property type="project" value="UniProtKB-EC"/>
</dbReference>
<dbReference type="InterPro" id="IPR006140">
    <property type="entry name" value="D-isomer_DH_NAD-bd"/>
</dbReference>
<dbReference type="GO" id="GO:0005829">
    <property type="term" value="C:cytosol"/>
    <property type="evidence" value="ECO:0007669"/>
    <property type="project" value="TreeGrafter"/>
</dbReference>
<dbReference type="CDD" id="cd05299">
    <property type="entry name" value="CtBP_dh"/>
    <property type="match status" value="1"/>
</dbReference>
<dbReference type="GO" id="GO:0016618">
    <property type="term" value="F:hydroxypyruvate reductase [NAD(P)H] activity"/>
    <property type="evidence" value="ECO:0007669"/>
    <property type="project" value="TreeGrafter"/>
</dbReference>
<evidence type="ECO:0000313" key="5">
    <source>
        <dbReference type="EMBL" id="MBB3898108.1"/>
    </source>
</evidence>
<dbReference type="GO" id="GO:0051287">
    <property type="term" value="F:NAD binding"/>
    <property type="evidence" value="ECO:0007669"/>
    <property type="project" value="InterPro"/>
</dbReference>
<comment type="similarity">
    <text evidence="1">Belongs to the D-isomer specific 2-hydroxyacid dehydrogenase family.</text>
</comment>
<comment type="caution">
    <text evidence="5">The sequence shown here is derived from an EMBL/GenBank/DDBJ whole genome shotgun (WGS) entry which is preliminary data.</text>
</comment>
<dbReference type="PANTHER" id="PTHR10996:SF283">
    <property type="entry name" value="GLYOXYLATE_HYDROXYPYRUVATE REDUCTASE B"/>
    <property type="match status" value="1"/>
</dbReference>
<protein>
    <submittedName>
        <fullName evidence="5">D-3-phosphoglycerate dehydrogenase</fullName>
        <ecNumber evidence="5">1.1.1.95</ecNumber>
    </submittedName>
</protein>
<dbReference type="EMBL" id="JACIDJ010000002">
    <property type="protein sequence ID" value="MBB3898108.1"/>
    <property type="molecule type" value="Genomic_DNA"/>
</dbReference>
<evidence type="ECO:0000259" key="4">
    <source>
        <dbReference type="Pfam" id="PF02826"/>
    </source>
</evidence>
<evidence type="ECO:0000256" key="3">
    <source>
        <dbReference type="ARBA" id="ARBA00023027"/>
    </source>
</evidence>
<evidence type="ECO:0000256" key="1">
    <source>
        <dbReference type="ARBA" id="ARBA00005854"/>
    </source>
</evidence>
<dbReference type="GO" id="GO:0003714">
    <property type="term" value="F:transcription corepressor activity"/>
    <property type="evidence" value="ECO:0007669"/>
    <property type="project" value="InterPro"/>
</dbReference>
<proteinExistence type="inferred from homology"/>
<name>A0A840A7T1_9PROT</name>
<reference evidence="5 6" key="1">
    <citation type="submission" date="2020-08" db="EMBL/GenBank/DDBJ databases">
        <title>Genomic Encyclopedia of Type Strains, Phase IV (KMG-IV): sequencing the most valuable type-strain genomes for metagenomic binning, comparative biology and taxonomic classification.</title>
        <authorList>
            <person name="Goeker M."/>
        </authorList>
    </citation>
    <scope>NUCLEOTIDE SEQUENCE [LARGE SCALE GENOMIC DNA]</scope>
    <source>
        <strain evidence="5 6">DSM 19979</strain>
    </source>
</reference>
<dbReference type="Pfam" id="PF02826">
    <property type="entry name" value="2-Hacid_dh_C"/>
    <property type="match status" value="1"/>
</dbReference>
<sequence length="349" mass="38132">MAKFRIVTPAGASFTVAGGGYDYEMEALNLANIDAEIVEAPTDTAAFIAAARDADAIYAKGIPFTAEIINALDKCKVISLGSVGVDSVDVKAATARGIPVTNVPDTFIEEVADHCMMLLLATFRRTIEQDRMVREHRWREGRPALLQIPRLMGQTLGFVSFGRVARAVARRAKPFGLNMIAYDPFLDETVMIENGVIPATLDEVMSRSDFVSMHAPARPECTGMLTERHFKQMKPSAIFLNVGRGPTVDEAALIKALEQGWMAYAGLDVLEVEPPSHNNPLLKMENVILSAHTASASARFDEARKRRVGAELALVAQNKWPMSCVNPAVLQTTKLQRWQPVNLGRGPNS</sequence>
<dbReference type="RefSeq" id="WP_184383199.1">
    <property type="nucleotide sequence ID" value="NZ_JACIDJ010000002.1"/>
</dbReference>
<dbReference type="PANTHER" id="PTHR10996">
    <property type="entry name" value="2-HYDROXYACID DEHYDROGENASE-RELATED"/>
    <property type="match status" value="1"/>
</dbReference>
<dbReference type="GO" id="GO:0030267">
    <property type="term" value="F:glyoxylate reductase (NADPH) activity"/>
    <property type="evidence" value="ECO:0007669"/>
    <property type="project" value="TreeGrafter"/>
</dbReference>
<dbReference type="GO" id="GO:0006564">
    <property type="term" value="P:L-serine biosynthetic process"/>
    <property type="evidence" value="ECO:0007669"/>
    <property type="project" value="UniProtKB-ARBA"/>
</dbReference>
<dbReference type="Proteomes" id="UP000553193">
    <property type="component" value="Unassembled WGS sequence"/>
</dbReference>
<dbReference type="AlphaFoldDB" id="A0A840A7T1"/>
<evidence type="ECO:0000256" key="2">
    <source>
        <dbReference type="ARBA" id="ARBA00023002"/>
    </source>
</evidence>
<dbReference type="InterPro" id="IPR043322">
    <property type="entry name" value="CtBP"/>
</dbReference>
<accession>A0A840A7T1</accession>
<dbReference type="EC" id="1.1.1.95" evidence="5"/>